<dbReference type="SUPFAM" id="SSF53335">
    <property type="entry name" value="S-adenosyl-L-methionine-dependent methyltransferases"/>
    <property type="match status" value="1"/>
</dbReference>
<dbReference type="InterPro" id="IPR023397">
    <property type="entry name" value="SAM-dep_MeTrfase_MraW_recog"/>
</dbReference>
<dbReference type="InterPro" id="IPR029063">
    <property type="entry name" value="SAM-dependent_MTases_sf"/>
</dbReference>
<dbReference type="Gene3D" id="1.10.150.170">
    <property type="entry name" value="Putative methyltransferase TM0872, insert domain"/>
    <property type="match status" value="1"/>
</dbReference>
<accession>I9DKK9</accession>
<dbReference type="RefSeq" id="WP_007954169.1">
    <property type="nucleotide sequence ID" value="NZ_CP010978.1"/>
</dbReference>
<evidence type="ECO:0000256" key="6">
    <source>
        <dbReference type="HAMAP-Rule" id="MF_01007"/>
    </source>
</evidence>
<evidence type="ECO:0000256" key="7">
    <source>
        <dbReference type="SAM" id="MobiDB-lite"/>
    </source>
</evidence>
<evidence type="ECO:0000256" key="4">
    <source>
        <dbReference type="ARBA" id="ARBA00022679"/>
    </source>
</evidence>
<comment type="similarity">
    <text evidence="1 6">Belongs to the methyltransferase superfamily. RsmH family.</text>
</comment>
<dbReference type="EC" id="2.1.1.199" evidence="6"/>
<protein>
    <recommendedName>
        <fullName evidence="6">Ribosomal RNA small subunit methyltransferase H</fullName>
        <ecNumber evidence="6">2.1.1.199</ecNumber>
    </recommendedName>
    <alternativeName>
        <fullName evidence="6">16S rRNA m(4)C1402 methyltransferase</fullName>
    </alternativeName>
    <alternativeName>
        <fullName evidence="6">rRNA (cytosine-N(4)-)-methyltransferase RsmH</fullName>
    </alternativeName>
</protein>
<feature type="binding site" evidence="6">
    <location>
        <position position="106"/>
    </location>
    <ligand>
        <name>S-adenosyl-L-methionine</name>
        <dbReference type="ChEBI" id="CHEBI:59789"/>
    </ligand>
</feature>
<dbReference type="GO" id="GO:0005737">
    <property type="term" value="C:cytoplasm"/>
    <property type="evidence" value="ECO:0007669"/>
    <property type="project" value="UniProtKB-SubCell"/>
</dbReference>
<dbReference type="PIRSF" id="PIRSF004486">
    <property type="entry name" value="MraW"/>
    <property type="match status" value="1"/>
</dbReference>
<reference evidence="8 9" key="1">
    <citation type="journal article" date="2015" name="Genome Announc.">
        <title>Complete Genome Sequence of Pelosinus fermentans JBW45, a Member of a Remarkably Competitive Group of Negativicutes in the Firmicutes Phylum.</title>
        <authorList>
            <person name="De Leon K.B."/>
            <person name="Utturkar S.M."/>
            <person name="Camilleri L.B."/>
            <person name="Elias D.A."/>
            <person name="Arkin A.P."/>
            <person name="Fields M.W."/>
            <person name="Brown S.D."/>
            <person name="Wall J.D."/>
        </authorList>
    </citation>
    <scope>NUCLEOTIDE SEQUENCE [LARGE SCALE GENOMIC DNA]</scope>
    <source>
        <strain evidence="8 9">JBW45</strain>
    </source>
</reference>
<dbReference type="InterPro" id="IPR002903">
    <property type="entry name" value="RsmH"/>
</dbReference>
<evidence type="ECO:0000256" key="1">
    <source>
        <dbReference type="ARBA" id="ARBA00010396"/>
    </source>
</evidence>
<dbReference type="KEGG" id="pft:JBW_03796"/>
<keyword evidence="3 6" id="KW-0489">Methyltransferase</keyword>
<evidence type="ECO:0000256" key="2">
    <source>
        <dbReference type="ARBA" id="ARBA00022552"/>
    </source>
</evidence>
<dbReference type="Pfam" id="PF01795">
    <property type="entry name" value="Methyltransf_5"/>
    <property type="match status" value="1"/>
</dbReference>
<feature type="binding site" evidence="6">
    <location>
        <position position="155"/>
    </location>
    <ligand>
        <name>S-adenosyl-L-methionine</name>
        <dbReference type="ChEBI" id="CHEBI:59789"/>
    </ligand>
</feature>
<dbReference type="Gene3D" id="3.40.50.150">
    <property type="entry name" value="Vaccinia Virus protein VP39"/>
    <property type="match status" value="1"/>
</dbReference>
<feature type="binding site" evidence="6">
    <location>
        <position position="162"/>
    </location>
    <ligand>
        <name>S-adenosyl-L-methionine</name>
        <dbReference type="ChEBI" id="CHEBI:59789"/>
    </ligand>
</feature>
<comment type="function">
    <text evidence="6">Specifically methylates the N4 position of cytidine in position 1402 (C1402) of 16S rRNA.</text>
</comment>
<dbReference type="EMBL" id="CP010978">
    <property type="protein sequence ID" value="AJQ29133.1"/>
    <property type="molecule type" value="Genomic_DNA"/>
</dbReference>
<gene>
    <name evidence="6" type="primary">rsmH</name>
    <name evidence="8" type="ORF">JBW_03796</name>
</gene>
<feature type="compositionally biased region" description="Basic residues" evidence="7">
    <location>
        <begin position="14"/>
        <end position="23"/>
    </location>
</feature>
<dbReference type="Proteomes" id="UP000005361">
    <property type="component" value="Chromosome"/>
</dbReference>
<proteinExistence type="inferred from homology"/>
<evidence type="ECO:0000256" key="5">
    <source>
        <dbReference type="ARBA" id="ARBA00022691"/>
    </source>
</evidence>
<dbReference type="PANTHER" id="PTHR11265:SF0">
    <property type="entry name" value="12S RRNA N4-METHYLCYTIDINE METHYLTRANSFERASE"/>
    <property type="match status" value="1"/>
</dbReference>
<dbReference type="PANTHER" id="PTHR11265">
    <property type="entry name" value="S-ADENOSYL-METHYLTRANSFERASE MRAW"/>
    <property type="match status" value="1"/>
</dbReference>
<evidence type="ECO:0000256" key="3">
    <source>
        <dbReference type="ARBA" id="ARBA00022603"/>
    </source>
</evidence>
<dbReference type="STRING" id="1192197.JBW_03796"/>
<dbReference type="HOGENOM" id="CLU_038422_1_1_9"/>
<feature type="binding site" evidence="6">
    <location>
        <begin position="86"/>
        <end position="88"/>
    </location>
    <ligand>
        <name>S-adenosyl-L-methionine</name>
        <dbReference type="ChEBI" id="CHEBI:59789"/>
    </ligand>
</feature>
<dbReference type="HAMAP" id="MF_01007">
    <property type="entry name" value="16SrRNA_methyltr_H"/>
    <property type="match status" value="1"/>
</dbReference>
<name>I9DKK9_9FIRM</name>
<evidence type="ECO:0000313" key="8">
    <source>
        <dbReference type="EMBL" id="AJQ29133.1"/>
    </source>
</evidence>
<dbReference type="NCBIfam" id="TIGR00006">
    <property type="entry name" value="16S rRNA (cytosine(1402)-N(4))-methyltransferase RsmH"/>
    <property type="match status" value="1"/>
</dbReference>
<sequence>MAPDHTLDEQEPKHQRRVRYKGTHPKNFKEKYKELQPEQYADDVAKIIQKGNTPAGMHISICVKEILDFLQITPGQTGLDATLGYGGHTLEMLKCLHSKGRLYATDVDPLELPRTKDRLERLGYGSEILEIKQMNFSKIDQIIPESGLFNFVLADLGISSMQIDNPERGFSFKYEGPLDLRLNPKAGYSAASLLKKISLDELQDMLIENADEPHAEVIARAITSNIKKGTVISTTTELRNIITDALKFVQKVTKDDIKKSCQRTFQTLRIDVNKEFDVLDEFLEKLPDVMATGGRVAILSFHSGEDRRVKKSFRQFFREGIYREIAPDPIRASAEECHINSRARSAKLRWAIKS</sequence>
<comment type="subcellular location">
    <subcellularLocation>
        <location evidence="6">Cytoplasm</location>
    </subcellularLocation>
</comment>
<keyword evidence="2 6" id="KW-0698">rRNA processing</keyword>
<organism evidence="8 9">
    <name type="scientific">Pelosinus fermentans JBW45</name>
    <dbReference type="NCBI Taxonomy" id="1192197"/>
    <lineage>
        <taxon>Bacteria</taxon>
        <taxon>Bacillati</taxon>
        <taxon>Bacillota</taxon>
        <taxon>Negativicutes</taxon>
        <taxon>Selenomonadales</taxon>
        <taxon>Sporomusaceae</taxon>
        <taxon>Pelosinus</taxon>
    </lineage>
</organism>
<keyword evidence="4 6" id="KW-0808">Transferase</keyword>
<dbReference type="AlphaFoldDB" id="I9DKK9"/>
<feature type="region of interest" description="Disordered" evidence="7">
    <location>
        <begin position="1"/>
        <end position="23"/>
    </location>
</feature>
<dbReference type="SUPFAM" id="SSF81799">
    <property type="entry name" value="Putative methyltransferase TM0872, insert domain"/>
    <property type="match status" value="1"/>
</dbReference>
<dbReference type="GO" id="GO:0071424">
    <property type="term" value="F:rRNA (cytosine-N4-)-methyltransferase activity"/>
    <property type="evidence" value="ECO:0007669"/>
    <property type="project" value="UniProtKB-UniRule"/>
</dbReference>
<keyword evidence="5 6" id="KW-0949">S-adenosyl-L-methionine</keyword>
<dbReference type="GO" id="GO:0070475">
    <property type="term" value="P:rRNA base methylation"/>
    <property type="evidence" value="ECO:0007669"/>
    <property type="project" value="UniProtKB-UniRule"/>
</dbReference>
<comment type="catalytic activity">
    <reaction evidence="6">
        <text>cytidine(1402) in 16S rRNA + S-adenosyl-L-methionine = N(4)-methylcytidine(1402) in 16S rRNA + S-adenosyl-L-homocysteine + H(+)</text>
        <dbReference type="Rhea" id="RHEA:42928"/>
        <dbReference type="Rhea" id="RHEA-COMP:10286"/>
        <dbReference type="Rhea" id="RHEA-COMP:10287"/>
        <dbReference type="ChEBI" id="CHEBI:15378"/>
        <dbReference type="ChEBI" id="CHEBI:57856"/>
        <dbReference type="ChEBI" id="CHEBI:59789"/>
        <dbReference type="ChEBI" id="CHEBI:74506"/>
        <dbReference type="ChEBI" id="CHEBI:82748"/>
        <dbReference type="EC" id="2.1.1.199"/>
    </reaction>
</comment>
<feature type="binding site" evidence="6">
    <location>
        <position position="136"/>
    </location>
    <ligand>
        <name>S-adenosyl-L-methionine</name>
        <dbReference type="ChEBI" id="CHEBI:59789"/>
    </ligand>
</feature>
<evidence type="ECO:0000313" key="9">
    <source>
        <dbReference type="Proteomes" id="UP000005361"/>
    </source>
</evidence>
<keyword evidence="6" id="KW-0963">Cytoplasm</keyword>
<feature type="compositionally biased region" description="Basic and acidic residues" evidence="7">
    <location>
        <begin position="1"/>
        <end position="13"/>
    </location>
</feature>
<reference evidence="9" key="2">
    <citation type="submission" date="2015-02" db="EMBL/GenBank/DDBJ databases">
        <title>Complete Genome Sequence of Pelosinus fermentans JBW45.</title>
        <authorList>
            <person name="De Leon K.B."/>
            <person name="Utturkar S.M."/>
            <person name="Camilleri L.B."/>
            <person name="Arkin A.P."/>
            <person name="Fields M.W."/>
            <person name="Brown S.D."/>
            <person name="Wall J.D."/>
        </authorList>
    </citation>
    <scope>NUCLEOTIDE SEQUENCE [LARGE SCALE GENOMIC DNA]</scope>
    <source>
        <strain evidence="9">JBW45</strain>
    </source>
</reference>